<protein>
    <submittedName>
        <fullName evidence="2">Small ribosomal subunit protein eS24-like</fullName>
    </submittedName>
</protein>
<keyword evidence="1" id="KW-1185">Reference proteome</keyword>
<evidence type="ECO:0000313" key="1">
    <source>
        <dbReference type="Proteomes" id="UP001732720"/>
    </source>
</evidence>
<dbReference type="RefSeq" id="XP_073933949.1">
    <property type="nucleotide sequence ID" value="XM_074077848.1"/>
</dbReference>
<accession>A0AC58MX16</accession>
<proteinExistence type="predicted"/>
<evidence type="ECO:0000313" key="2">
    <source>
        <dbReference type="RefSeq" id="XP_073933949.1"/>
    </source>
</evidence>
<sequence length="131" mass="14958">MVSNNYADQEIHDQLLQTKQIVMDVLHPGKATVPKKEIYEKLAKMYKTIQNVIFVLGFRTHFGSGRTTGFAMIYDSLDHAKKSEPKNSLPRHGLYETKETSWKQRKEHKNRMKKVSGIAKANAGAGKKLKE</sequence>
<gene>
    <name evidence="2" type="primary">LOC109683365</name>
</gene>
<reference evidence="2" key="1">
    <citation type="submission" date="2025-08" db="UniProtKB">
        <authorList>
            <consortium name="RefSeq"/>
        </authorList>
    </citation>
    <scope>IDENTIFICATION</scope>
</reference>
<name>A0AC58MX16_CASCN</name>
<organism evidence="1 2">
    <name type="scientific">Castor canadensis</name>
    <name type="common">American beaver</name>
    <dbReference type="NCBI Taxonomy" id="51338"/>
    <lineage>
        <taxon>Eukaryota</taxon>
        <taxon>Metazoa</taxon>
        <taxon>Chordata</taxon>
        <taxon>Craniata</taxon>
        <taxon>Vertebrata</taxon>
        <taxon>Euteleostomi</taxon>
        <taxon>Mammalia</taxon>
        <taxon>Eutheria</taxon>
        <taxon>Euarchontoglires</taxon>
        <taxon>Glires</taxon>
        <taxon>Rodentia</taxon>
        <taxon>Castorimorpha</taxon>
        <taxon>Castoridae</taxon>
        <taxon>Castor</taxon>
    </lineage>
</organism>
<dbReference type="Proteomes" id="UP001732720">
    <property type="component" value="Chromosome 6"/>
</dbReference>